<feature type="region of interest" description="Disordered" evidence="5">
    <location>
        <begin position="222"/>
        <end position="377"/>
    </location>
</feature>
<dbReference type="CDD" id="cd03386">
    <property type="entry name" value="PAP2_Aur1_like"/>
    <property type="match status" value="1"/>
</dbReference>
<evidence type="ECO:0000256" key="3">
    <source>
        <dbReference type="ARBA" id="ARBA00022989"/>
    </source>
</evidence>
<accession>A0A499USW1</accession>
<evidence type="ECO:0000256" key="4">
    <source>
        <dbReference type="ARBA" id="ARBA00023136"/>
    </source>
</evidence>
<dbReference type="GO" id="GO:0016020">
    <property type="term" value="C:membrane"/>
    <property type="evidence" value="ECO:0007669"/>
    <property type="project" value="UniProtKB-SubCell"/>
</dbReference>
<dbReference type="EMBL" id="AP019620">
    <property type="protein sequence ID" value="BBJ44192.1"/>
    <property type="molecule type" value="Genomic_DNA"/>
</dbReference>
<feature type="transmembrane region" description="Helical" evidence="6">
    <location>
        <begin position="156"/>
        <end position="174"/>
    </location>
</feature>
<evidence type="ECO:0000256" key="2">
    <source>
        <dbReference type="ARBA" id="ARBA00022692"/>
    </source>
</evidence>
<sequence>MAEGHGDQVLTLERWLHIDIEHWFNAIVADTSWLKHFMNWYYSTFHFLIPLSLLAWLYLRRPATYRWARTPLAFATMLALVGFWLYPLAPPRLMGLGYVDTAHGPQDLNNPDFGALTKLSNQYAAMPSLHVGWSLWCGVIIAIVAPYMWAKVLGILYPLLTTAVIVGTANHYVLDAVGGAAIVSAGFGLQYVLLGVGKRPREEAPPLSAAMGAAMARARGLVRQRGGGHDDAEPVDAESAGKDRSDAADEPPKGDRLALSAMTSGSSVVRGGGKADKRVKRGDPGIETGSGDPDRGGINDVPGEGSHRGGRDGRFDGHSDPRGRRAAAPLRLRPRQVPARVAGGERRCGDLRQVAGADVGHGVHRRAARGRQGHGAP</sequence>
<dbReference type="PANTHER" id="PTHR31310:SF7">
    <property type="entry name" value="PA-PHOSPHATASE RELATED-FAMILY PROTEIN DDB_G0268928"/>
    <property type="match status" value="1"/>
</dbReference>
<evidence type="ECO:0000256" key="6">
    <source>
        <dbReference type="SAM" id="Phobius"/>
    </source>
</evidence>
<dbReference type="InterPro" id="IPR026841">
    <property type="entry name" value="Aur1/Ipt1"/>
</dbReference>
<dbReference type="InterPro" id="IPR052185">
    <property type="entry name" value="IPC_Synthase-Related"/>
</dbReference>
<dbReference type="Pfam" id="PF14378">
    <property type="entry name" value="PAP2_3"/>
    <property type="match status" value="1"/>
</dbReference>
<feature type="transmembrane region" description="Helical" evidence="6">
    <location>
        <begin position="180"/>
        <end position="197"/>
    </location>
</feature>
<feature type="compositionally biased region" description="Low complexity" evidence="5">
    <location>
        <begin position="326"/>
        <end position="342"/>
    </location>
</feature>
<evidence type="ECO:0000313" key="8">
    <source>
        <dbReference type="EMBL" id="BBJ44192.1"/>
    </source>
</evidence>
<evidence type="ECO:0000313" key="9">
    <source>
        <dbReference type="Proteomes" id="UP000463951"/>
    </source>
</evidence>
<keyword evidence="2 6" id="KW-0812">Transmembrane</keyword>
<name>A0A499USW1_9ACTN</name>
<feature type="transmembrane region" description="Helical" evidence="6">
    <location>
        <begin position="40"/>
        <end position="59"/>
    </location>
</feature>
<dbReference type="Proteomes" id="UP000463951">
    <property type="component" value="Chromosome"/>
</dbReference>
<proteinExistence type="predicted"/>
<feature type="domain" description="Inositolphosphotransferase Aur1/Ipt1" evidence="7">
    <location>
        <begin position="8"/>
        <end position="188"/>
    </location>
</feature>
<feature type="compositionally biased region" description="Basic and acidic residues" evidence="5">
    <location>
        <begin position="273"/>
        <end position="284"/>
    </location>
</feature>
<feature type="compositionally biased region" description="Basic and acidic residues" evidence="5">
    <location>
        <begin position="305"/>
        <end position="323"/>
    </location>
</feature>
<feature type="transmembrane region" description="Helical" evidence="6">
    <location>
        <begin position="71"/>
        <end position="89"/>
    </location>
</feature>
<evidence type="ECO:0000259" key="7">
    <source>
        <dbReference type="Pfam" id="PF14378"/>
    </source>
</evidence>
<dbReference type="PANTHER" id="PTHR31310">
    <property type="match status" value="1"/>
</dbReference>
<feature type="compositionally biased region" description="Basic residues" evidence="5">
    <location>
        <begin position="362"/>
        <end position="377"/>
    </location>
</feature>
<dbReference type="AlphaFoldDB" id="A0A499USW1"/>
<gene>
    <name evidence="8" type="ORF">SSPO_069100</name>
</gene>
<keyword evidence="4 6" id="KW-0472">Membrane</keyword>
<organism evidence="8 9">
    <name type="scientific">Streptomyces antimycoticus</name>
    <dbReference type="NCBI Taxonomy" id="68175"/>
    <lineage>
        <taxon>Bacteria</taxon>
        <taxon>Bacillati</taxon>
        <taxon>Actinomycetota</taxon>
        <taxon>Actinomycetes</taxon>
        <taxon>Kitasatosporales</taxon>
        <taxon>Streptomycetaceae</taxon>
        <taxon>Streptomyces</taxon>
        <taxon>Streptomyces violaceusniger group</taxon>
    </lineage>
</organism>
<protein>
    <recommendedName>
        <fullName evidence="7">Inositolphosphotransferase Aur1/Ipt1 domain-containing protein</fullName>
    </recommendedName>
</protein>
<evidence type="ECO:0000256" key="5">
    <source>
        <dbReference type="SAM" id="MobiDB-lite"/>
    </source>
</evidence>
<comment type="subcellular location">
    <subcellularLocation>
        <location evidence="1">Membrane</location>
        <topology evidence="1">Multi-pass membrane protein</topology>
    </subcellularLocation>
</comment>
<reference evidence="8 9" key="1">
    <citation type="journal article" date="2020" name="Int. J. Syst. Evol. Microbiol.">
        <title>Reclassification of Streptomyces castelarensis and Streptomyces sporoclivatus as later heterotypic synonyms of Streptomyces antimycoticus.</title>
        <authorList>
            <person name="Komaki H."/>
            <person name="Tamura T."/>
        </authorList>
    </citation>
    <scope>NUCLEOTIDE SEQUENCE [LARGE SCALE GENOMIC DNA]</scope>
    <source>
        <strain evidence="8 9">NBRC 100767</strain>
    </source>
</reference>
<keyword evidence="3 6" id="KW-1133">Transmembrane helix</keyword>
<evidence type="ECO:0000256" key="1">
    <source>
        <dbReference type="ARBA" id="ARBA00004141"/>
    </source>
</evidence>
<feature type="transmembrane region" description="Helical" evidence="6">
    <location>
        <begin position="131"/>
        <end position="149"/>
    </location>
</feature>
<feature type="compositionally biased region" description="Basic and acidic residues" evidence="5">
    <location>
        <begin position="239"/>
        <end position="256"/>
    </location>
</feature>